<dbReference type="InterPro" id="IPR001763">
    <property type="entry name" value="Rhodanese-like_dom"/>
</dbReference>
<dbReference type="PANTHER" id="PTHR43031:SF1">
    <property type="entry name" value="PYRIDINE NUCLEOTIDE-DISULPHIDE OXIDOREDUCTASE"/>
    <property type="match status" value="1"/>
</dbReference>
<dbReference type="InterPro" id="IPR050229">
    <property type="entry name" value="GlpE_sulfurtransferase"/>
</dbReference>
<dbReference type="OrthoDB" id="9814704at2"/>
<dbReference type="SUPFAM" id="SSF52821">
    <property type="entry name" value="Rhodanese/Cell cycle control phosphatase"/>
    <property type="match status" value="1"/>
</dbReference>
<evidence type="ECO:0000313" key="2">
    <source>
        <dbReference type="EMBL" id="APJ04196.1"/>
    </source>
</evidence>
<feature type="domain" description="Rhodanese" evidence="1">
    <location>
        <begin position="16"/>
        <end position="98"/>
    </location>
</feature>
<dbReference type="EMBL" id="CP017834">
    <property type="protein sequence ID" value="APJ04196.1"/>
    <property type="molecule type" value="Genomic_DNA"/>
</dbReference>
<keyword evidence="3" id="KW-1185">Reference proteome</keyword>
<evidence type="ECO:0000313" key="3">
    <source>
        <dbReference type="Proteomes" id="UP000184731"/>
    </source>
</evidence>
<name>A0A1L4D1X7_9BACT</name>
<dbReference type="Proteomes" id="UP000184731">
    <property type="component" value="Chromosome"/>
</dbReference>
<dbReference type="RefSeq" id="WP_148697949.1">
    <property type="nucleotide sequence ID" value="NZ_CP017834.1"/>
</dbReference>
<dbReference type="Pfam" id="PF00581">
    <property type="entry name" value="Rhodanese"/>
    <property type="match status" value="1"/>
</dbReference>
<reference evidence="2 3" key="1">
    <citation type="submission" date="2016-10" db="EMBL/GenBank/DDBJ databases">
        <title>Silvanigrella aquatica sp. nov., isolated from a freshwater lake located in the Black Forest, Germany, description of Silvanigrellaceae fam. nov., Silvanigrellales ord. nov., reclassification of the order Bdellovibrionales in the class Oligoflexia, reclassification of the families Bacteriovoracaceae and Halobacteriovoraceae in the new order Bacteriovoracales ord. nov., and reclassification of the family Pseudobacteriovoracaceae in the order Oligoflexiales.</title>
        <authorList>
            <person name="Hahn M.W."/>
            <person name="Schmidt J."/>
            <person name="Koll U."/>
            <person name="Rohde M."/>
            <person name="Verbag S."/>
            <person name="Pitt A."/>
            <person name="Nakai R."/>
            <person name="Naganuma T."/>
            <person name="Lang E."/>
        </authorList>
    </citation>
    <scope>NUCLEOTIDE SEQUENCE [LARGE SCALE GENOMIC DNA]</scope>
    <source>
        <strain evidence="2 3">MWH-Nonnen-W8red</strain>
    </source>
</reference>
<dbReference type="Gene3D" id="3.40.250.10">
    <property type="entry name" value="Rhodanese-like domain"/>
    <property type="match status" value="1"/>
</dbReference>
<dbReference type="InterPro" id="IPR036873">
    <property type="entry name" value="Rhodanese-like_dom_sf"/>
</dbReference>
<dbReference type="PANTHER" id="PTHR43031">
    <property type="entry name" value="FAD-DEPENDENT OXIDOREDUCTASE"/>
    <property type="match status" value="1"/>
</dbReference>
<evidence type="ECO:0000259" key="1">
    <source>
        <dbReference type="PROSITE" id="PS50206"/>
    </source>
</evidence>
<proteinExistence type="predicted"/>
<gene>
    <name evidence="2" type="ORF">AXG55_09875</name>
</gene>
<dbReference type="KEGG" id="saqi:AXG55_09875"/>
<dbReference type="SMART" id="SM00450">
    <property type="entry name" value="RHOD"/>
    <property type="match status" value="1"/>
</dbReference>
<dbReference type="PROSITE" id="PS50206">
    <property type="entry name" value="RHODANESE_3"/>
    <property type="match status" value="1"/>
</dbReference>
<organism evidence="2 3">
    <name type="scientific">Silvanigrella aquatica</name>
    <dbReference type="NCBI Taxonomy" id="1915309"/>
    <lineage>
        <taxon>Bacteria</taxon>
        <taxon>Pseudomonadati</taxon>
        <taxon>Bdellovibrionota</taxon>
        <taxon>Oligoflexia</taxon>
        <taxon>Silvanigrellales</taxon>
        <taxon>Silvanigrellaceae</taxon>
        <taxon>Silvanigrella</taxon>
    </lineage>
</organism>
<dbReference type="STRING" id="1915309.AXG55_09875"/>
<sequence length="100" mass="11243">MKLNCKEFAVMYKSGDVSKKVLLDVRDANECSGGTLKGSINIPMAELETRFQEIPKDKEVYIYCKSGGRAEKAEMFLVHKGVKSTRFANPGGYEELKELF</sequence>
<protein>
    <recommendedName>
        <fullName evidence="1">Rhodanese domain-containing protein</fullName>
    </recommendedName>
</protein>
<accession>A0A1L4D1X7</accession>
<dbReference type="AlphaFoldDB" id="A0A1L4D1X7"/>